<dbReference type="InterPro" id="IPR036291">
    <property type="entry name" value="NAD(P)-bd_dom_sf"/>
</dbReference>
<feature type="non-terminal residue" evidence="2">
    <location>
        <position position="39"/>
    </location>
</feature>
<comment type="caution">
    <text evidence="2">The sequence shown here is derived from an EMBL/GenBank/DDBJ whole genome shotgun (WGS) entry which is preliminary data.</text>
</comment>
<dbReference type="Pfam" id="PF01408">
    <property type="entry name" value="GFO_IDH_MocA"/>
    <property type="match status" value="1"/>
</dbReference>
<dbReference type="Gene3D" id="3.40.50.720">
    <property type="entry name" value="NAD(P)-binding Rossmann-like Domain"/>
    <property type="match status" value="1"/>
</dbReference>
<dbReference type="InterPro" id="IPR000683">
    <property type="entry name" value="Gfo/Idh/MocA-like_OxRdtase_N"/>
</dbReference>
<gene>
    <name evidence="2" type="ORF">S01H1_13261</name>
</gene>
<reference evidence="2" key="1">
    <citation type="journal article" date="2014" name="Front. Microbiol.">
        <title>High frequency of phylogenetically diverse reductive dehalogenase-homologous genes in deep subseafloor sedimentary metagenomes.</title>
        <authorList>
            <person name="Kawai M."/>
            <person name="Futagami T."/>
            <person name="Toyoda A."/>
            <person name="Takaki Y."/>
            <person name="Nishi S."/>
            <person name="Hori S."/>
            <person name="Arai W."/>
            <person name="Tsubouchi T."/>
            <person name="Morono Y."/>
            <person name="Uchiyama I."/>
            <person name="Ito T."/>
            <person name="Fujiyama A."/>
            <person name="Inagaki F."/>
            <person name="Takami H."/>
        </authorList>
    </citation>
    <scope>NUCLEOTIDE SEQUENCE</scope>
    <source>
        <strain evidence="2">Expedition CK06-06</strain>
    </source>
</reference>
<organism evidence="2">
    <name type="scientific">marine sediment metagenome</name>
    <dbReference type="NCBI Taxonomy" id="412755"/>
    <lineage>
        <taxon>unclassified sequences</taxon>
        <taxon>metagenomes</taxon>
        <taxon>ecological metagenomes</taxon>
    </lineage>
</organism>
<protein>
    <recommendedName>
        <fullName evidence="1">Gfo/Idh/MocA-like oxidoreductase N-terminal domain-containing protein</fullName>
    </recommendedName>
</protein>
<evidence type="ECO:0000259" key="1">
    <source>
        <dbReference type="Pfam" id="PF01408"/>
    </source>
</evidence>
<accession>X0SF42</accession>
<dbReference type="EMBL" id="BARS01006844">
    <property type="protein sequence ID" value="GAF74487.1"/>
    <property type="molecule type" value="Genomic_DNA"/>
</dbReference>
<name>X0SF42_9ZZZZ</name>
<dbReference type="SUPFAM" id="SSF51735">
    <property type="entry name" value="NAD(P)-binding Rossmann-fold domains"/>
    <property type="match status" value="1"/>
</dbReference>
<dbReference type="GO" id="GO:0000166">
    <property type="term" value="F:nucleotide binding"/>
    <property type="evidence" value="ECO:0007669"/>
    <property type="project" value="InterPro"/>
</dbReference>
<evidence type="ECO:0000313" key="2">
    <source>
        <dbReference type="EMBL" id="GAF74487.1"/>
    </source>
</evidence>
<feature type="domain" description="Gfo/Idh/MocA-like oxidoreductase N-terminal" evidence="1">
    <location>
        <begin position="3"/>
        <end position="38"/>
    </location>
</feature>
<dbReference type="AlphaFoldDB" id="X0SF42"/>
<sequence>MTVRIGIVGSGFVASLHAQALRQAPDAEIVAAASPSAEH</sequence>
<proteinExistence type="predicted"/>